<dbReference type="Pfam" id="PF00005">
    <property type="entry name" value="ABC_tran"/>
    <property type="match status" value="1"/>
</dbReference>
<proteinExistence type="inferred from homology"/>
<comment type="subcellular location">
    <subcellularLocation>
        <location evidence="1">Cell membrane</location>
        <topology evidence="1">Peripheral membrane protein</topology>
    </subcellularLocation>
</comment>
<sequence length="249" mass="27157">MSEHLLRVQGLRKAYGSNVVLNGLDLDVDPHQCIALIGASGSGKSTLLRCIDLLEVVDDGVIELAGDDVADPRVDADAVRARIGIVFQAYNLFPHLRVLDNITLSPRKVHGVSRDQAEDEAMALLRRVGLQDKAKAWPDELSGGQQQRVAVARALATKPVLMLLDEVTSALDPELVGEVLAMLRDLKDDGMTMLMATHEMSFARDVADQVVFLDGGQVCESGPPEQVFGDPREVRTQQFLRRVVDAGRL</sequence>
<evidence type="ECO:0000256" key="3">
    <source>
        <dbReference type="ARBA" id="ARBA00022448"/>
    </source>
</evidence>
<protein>
    <submittedName>
        <fullName evidence="10">Amino acid ABC transporter ATP-binding protein</fullName>
    </submittedName>
</protein>
<dbReference type="EMBL" id="JBHSRD010000004">
    <property type="protein sequence ID" value="MFC6007808.1"/>
    <property type="molecule type" value="Genomic_DNA"/>
</dbReference>
<evidence type="ECO:0000313" key="11">
    <source>
        <dbReference type="Proteomes" id="UP001596189"/>
    </source>
</evidence>
<dbReference type="InterPro" id="IPR003593">
    <property type="entry name" value="AAA+_ATPase"/>
</dbReference>
<evidence type="ECO:0000313" key="10">
    <source>
        <dbReference type="EMBL" id="MFC6007808.1"/>
    </source>
</evidence>
<gene>
    <name evidence="10" type="ORF">ACFQDO_11775</name>
</gene>
<accession>A0ABW1JG95</accession>
<evidence type="ECO:0000256" key="4">
    <source>
        <dbReference type="ARBA" id="ARBA00022475"/>
    </source>
</evidence>
<dbReference type="PIRSF" id="PIRSF039085">
    <property type="entry name" value="ABC_ATPase_HisP"/>
    <property type="match status" value="1"/>
</dbReference>
<dbReference type="Proteomes" id="UP001596189">
    <property type="component" value="Unassembled WGS sequence"/>
</dbReference>
<keyword evidence="7" id="KW-0029">Amino-acid transport</keyword>
<evidence type="ECO:0000256" key="2">
    <source>
        <dbReference type="ARBA" id="ARBA00005417"/>
    </source>
</evidence>
<evidence type="ECO:0000256" key="8">
    <source>
        <dbReference type="ARBA" id="ARBA00023136"/>
    </source>
</evidence>
<comment type="similarity">
    <text evidence="2">Belongs to the ABC transporter superfamily.</text>
</comment>
<evidence type="ECO:0000256" key="5">
    <source>
        <dbReference type="ARBA" id="ARBA00022741"/>
    </source>
</evidence>
<dbReference type="InterPro" id="IPR003439">
    <property type="entry name" value="ABC_transporter-like_ATP-bd"/>
</dbReference>
<reference evidence="11" key="1">
    <citation type="journal article" date="2019" name="Int. J. Syst. Evol. Microbiol.">
        <title>The Global Catalogue of Microorganisms (GCM) 10K type strain sequencing project: providing services to taxonomists for standard genome sequencing and annotation.</title>
        <authorList>
            <consortium name="The Broad Institute Genomics Platform"/>
            <consortium name="The Broad Institute Genome Sequencing Center for Infectious Disease"/>
            <person name="Wu L."/>
            <person name="Ma J."/>
        </authorList>
    </citation>
    <scope>NUCLEOTIDE SEQUENCE [LARGE SCALE GENOMIC DNA]</scope>
    <source>
        <strain evidence="11">KACC 14249</strain>
    </source>
</reference>
<keyword evidence="8" id="KW-0472">Membrane</keyword>
<dbReference type="GO" id="GO:0005524">
    <property type="term" value="F:ATP binding"/>
    <property type="evidence" value="ECO:0007669"/>
    <property type="project" value="UniProtKB-KW"/>
</dbReference>
<dbReference type="InterPro" id="IPR017871">
    <property type="entry name" value="ABC_transporter-like_CS"/>
</dbReference>
<keyword evidence="6 10" id="KW-0067">ATP-binding</keyword>
<name>A0ABW1JG95_9ACTN</name>
<dbReference type="Gene3D" id="3.40.50.300">
    <property type="entry name" value="P-loop containing nucleotide triphosphate hydrolases"/>
    <property type="match status" value="1"/>
</dbReference>
<dbReference type="InterPro" id="IPR027417">
    <property type="entry name" value="P-loop_NTPase"/>
</dbReference>
<dbReference type="InterPro" id="IPR050086">
    <property type="entry name" value="MetN_ABC_transporter-like"/>
</dbReference>
<keyword evidence="3" id="KW-0813">Transport</keyword>
<feature type="domain" description="ABC transporter" evidence="9">
    <location>
        <begin position="6"/>
        <end position="240"/>
    </location>
</feature>
<dbReference type="PROSITE" id="PS50893">
    <property type="entry name" value="ABC_TRANSPORTER_2"/>
    <property type="match status" value="1"/>
</dbReference>
<keyword evidence="11" id="KW-1185">Reference proteome</keyword>
<dbReference type="InterPro" id="IPR030679">
    <property type="entry name" value="ABC_ATPase_HisP-typ"/>
</dbReference>
<dbReference type="RefSeq" id="WP_345715511.1">
    <property type="nucleotide sequence ID" value="NZ_BAABFP010000002.1"/>
</dbReference>
<dbReference type="PROSITE" id="PS00211">
    <property type="entry name" value="ABC_TRANSPORTER_1"/>
    <property type="match status" value="1"/>
</dbReference>
<organism evidence="10 11">
    <name type="scientific">Angustibacter luteus</name>
    <dbReference type="NCBI Taxonomy" id="658456"/>
    <lineage>
        <taxon>Bacteria</taxon>
        <taxon>Bacillati</taxon>
        <taxon>Actinomycetota</taxon>
        <taxon>Actinomycetes</taxon>
        <taxon>Kineosporiales</taxon>
        <taxon>Kineosporiaceae</taxon>
    </lineage>
</organism>
<evidence type="ECO:0000259" key="9">
    <source>
        <dbReference type="PROSITE" id="PS50893"/>
    </source>
</evidence>
<comment type="caution">
    <text evidence="10">The sequence shown here is derived from an EMBL/GenBank/DDBJ whole genome shotgun (WGS) entry which is preliminary data.</text>
</comment>
<dbReference type="SMART" id="SM00382">
    <property type="entry name" value="AAA"/>
    <property type="match status" value="1"/>
</dbReference>
<dbReference type="SUPFAM" id="SSF52540">
    <property type="entry name" value="P-loop containing nucleoside triphosphate hydrolases"/>
    <property type="match status" value="1"/>
</dbReference>
<evidence type="ECO:0000256" key="1">
    <source>
        <dbReference type="ARBA" id="ARBA00004202"/>
    </source>
</evidence>
<dbReference type="PANTHER" id="PTHR43166">
    <property type="entry name" value="AMINO ACID IMPORT ATP-BINDING PROTEIN"/>
    <property type="match status" value="1"/>
</dbReference>
<evidence type="ECO:0000256" key="6">
    <source>
        <dbReference type="ARBA" id="ARBA00022840"/>
    </source>
</evidence>
<keyword evidence="4" id="KW-1003">Cell membrane</keyword>
<keyword evidence="5" id="KW-0547">Nucleotide-binding</keyword>
<dbReference type="PANTHER" id="PTHR43166:SF9">
    <property type="entry name" value="GLUTAMATE_ASPARTATE IMPORT ATP-BINDING PROTEIN GLTL"/>
    <property type="match status" value="1"/>
</dbReference>
<evidence type="ECO:0000256" key="7">
    <source>
        <dbReference type="ARBA" id="ARBA00022970"/>
    </source>
</evidence>